<keyword evidence="1" id="KW-0479">Metal-binding</keyword>
<dbReference type="InterPro" id="IPR001965">
    <property type="entry name" value="Znf_PHD"/>
</dbReference>
<keyword evidence="8" id="KW-1185">Reference proteome</keyword>
<dbReference type="Pfam" id="PF00628">
    <property type="entry name" value="PHD"/>
    <property type="match status" value="1"/>
</dbReference>
<evidence type="ECO:0000256" key="3">
    <source>
        <dbReference type="ARBA" id="ARBA00022833"/>
    </source>
</evidence>
<gene>
    <name evidence="7" type="ORF">MKW98_006000</name>
</gene>
<dbReference type="InterPro" id="IPR019787">
    <property type="entry name" value="Znf_PHD-finger"/>
</dbReference>
<dbReference type="PROSITE" id="PS01359">
    <property type="entry name" value="ZF_PHD_1"/>
    <property type="match status" value="1"/>
</dbReference>
<evidence type="ECO:0000256" key="5">
    <source>
        <dbReference type="SAM" id="MobiDB-lite"/>
    </source>
</evidence>
<evidence type="ECO:0000256" key="2">
    <source>
        <dbReference type="ARBA" id="ARBA00022771"/>
    </source>
</evidence>
<dbReference type="CDD" id="cd11660">
    <property type="entry name" value="SANT_TRF"/>
    <property type="match status" value="1"/>
</dbReference>
<dbReference type="PROSITE" id="PS50016">
    <property type="entry name" value="ZF_PHD_2"/>
    <property type="match status" value="1"/>
</dbReference>
<feature type="region of interest" description="Disordered" evidence="5">
    <location>
        <begin position="835"/>
        <end position="858"/>
    </location>
</feature>
<keyword evidence="2 4" id="KW-0863">Zinc-finger</keyword>
<organism evidence="7 8">
    <name type="scientific">Papaver atlanticum</name>
    <dbReference type="NCBI Taxonomy" id="357466"/>
    <lineage>
        <taxon>Eukaryota</taxon>
        <taxon>Viridiplantae</taxon>
        <taxon>Streptophyta</taxon>
        <taxon>Embryophyta</taxon>
        <taxon>Tracheophyta</taxon>
        <taxon>Spermatophyta</taxon>
        <taxon>Magnoliopsida</taxon>
        <taxon>Ranunculales</taxon>
        <taxon>Papaveraceae</taxon>
        <taxon>Papaveroideae</taxon>
        <taxon>Papaver</taxon>
    </lineage>
</organism>
<dbReference type="InterPro" id="IPR013083">
    <property type="entry name" value="Znf_RING/FYVE/PHD"/>
</dbReference>
<evidence type="ECO:0000313" key="8">
    <source>
        <dbReference type="Proteomes" id="UP001202328"/>
    </source>
</evidence>
<dbReference type="SUPFAM" id="SSF57903">
    <property type="entry name" value="FYVE/PHD zinc finger"/>
    <property type="match status" value="1"/>
</dbReference>
<dbReference type="SMART" id="SM00249">
    <property type="entry name" value="PHD"/>
    <property type="match status" value="1"/>
</dbReference>
<dbReference type="Gene3D" id="3.30.40.10">
    <property type="entry name" value="Zinc/RING finger domain, C3HC4 (zinc finger)"/>
    <property type="match status" value="1"/>
</dbReference>
<dbReference type="SUPFAM" id="SSF46689">
    <property type="entry name" value="Homeodomain-like"/>
    <property type="match status" value="1"/>
</dbReference>
<dbReference type="PANTHER" id="PTHR47162:SF10">
    <property type="entry name" value="METHYL-CPG-BINDING DOMAIN-CONTAINING PROTEIN 9 ISOFORM X1"/>
    <property type="match status" value="1"/>
</dbReference>
<dbReference type="AlphaFoldDB" id="A0AAD4S8Q6"/>
<reference evidence="7" key="1">
    <citation type="submission" date="2022-04" db="EMBL/GenBank/DDBJ databases">
        <title>A functionally conserved STORR gene fusion in Papaver species that diverged 16.8 million years ago.</title>
        <authorList>
            <person name="Catania T."/>
        </authorList>
    </citation>
    <scope>NUCLEOTIDE SEQUENCE</scope>
    <source>
        <strain evidence="7">S-188037</strain>
    </source>
</reference>
<evidence type="ECO:0000313" key="7">
    <source>
        <dbReference type="EMBL" id="KAI3867623.1"/>
    </source>
</evidence>
<evidence type="ECO:0000256" key="4">
    <source>
        <dbReference type="PROSITE-ProRule" id="PRU00146"/>
    </source>
</evidence>
<keyword evidence="3" id="KW-0862">Zinc</keyword>
<comment type="caution">
    <text evidence="7">The sequence shown here is derived from an EMBL/GenBank/DDBJ whole genome shotgun (WGS) entry which is preliminary data.</text>
</comment>
<evidence type="ECO:0000256" key="1">
    <source>
        <dbReference type="ARBA" id="ARBA00022723"/>
    </source>
</evidence>
<dbReference type="EMBL" id="JAJJMB010013545">
    <property type="protein sequence ID" value="KAI3867623.1"/>
    <property type="molecule type" value="Genomic_DNA"/>
</dbReference>
<dbReference type="InterPro" id="IPR011011">
    <property type="entry name" value="Znf_FYVE_PHD"/>
</dbReference>
<dbReference type="Gene3D" id="1.10.10.60">
    <property type="entry name" value="Homeodomain-like"/>
    <property type="match status" value="1"/>
</dbReference>
<dbReference type="PANTHER" id="PTHR47162">
    <property type="entry name" value="OS02G0192300 PROTEIN"/>
    <property type="match status" value="1"/>
</dbReference>
<feature type="domain" description="PHD-type" evidence="6">
    <location>
        <begin position="57"/>
        <end position="107"/>
    </location>
</feature>
<name>A0AAD4S8Q6_9MAGN</name>
<proteinExistence type="predicted"/>
<sequence length="1046" mass="114994">MISSKVLLTYKRKRKLSHGTGYLKSCSKYPTNKLSTVSGNLVESGETCLQESQNLDAWSCVKCASVDALEKLLLCDSCCETYHLQCLDPPLKLIPAGQWFCSTCVKQKESGVHQVQASRRVKPRLTNEESDFGLSTSSHLKVLQTVRPDETACDETDGSVRAGELSEKKSDNCYTGLPLHTNHVPECKSPLTGESSILQSVNVEAPKKSGTECLGTSSERDCTVEYTSASTLKPSGSDTADSPLKDSSDLCNSGATLKKKFSITFNRRYRNKKNETSIENQLVKEKECSVTKCCSNTACGPDGSFEDNSQQCSSATHLSTSLQLKDDQFVEQNRDAGSSSSIAARGVHKAKMHVEQDQSTQRCLSEDQPAIAALVPCLNSHPHLSSVHPEFDSGAQFPREECIAKTSTDETDSSVIYEKVQELPKVVDLNEKQSQTILNDCVKEAVMPRNHVSENGVFLAPLDPTASPIDLRCSETFLDSSISLDPNHVTDWYGGAPKNVRGLLESTNGSVGEKLASQNLFVTRNTCNEIEEGVNNRHGKDSPMLSLGISLVDPSKQSCIDDEISKMDPHRAPLDTTASLDSEEINSNVESGCGLNQKNTRATEPPLFPSSVSLSSPSVPPINFFKDTPSIPSLPNSDILSGGCTLEMSLHSETACSLRRRQILDSITAKALRESQGCSLGQLKGDPKIWSEEELDFLWVGVRRHGKGNWDSILRDPRLQFSRFRDVTDLAERWYLERLNLLNITSHDIDYDFLSRKGSIGSQCNSKYHAEGPTGTLTDETRLSLGDTYVQRQLNRFDVPGITQMLTSGGISERMTSVGNSKLTHSVLQRIGTQQLHIPSRRQRKSHSNANYRRQRYATGPSVLHQNPYEKLGVRRGLFNSTRDGSLLREGMPSGIRESGTNLPHWLKEVVNMSSLRPSEAAFLPNAGSAGSESLNLKCDNYHQDAPLFPSREASMVSPPDPRQRLDEVGLQATLGVPIYYRSSKSKLDPFSRLGSTSEIPESGNLISDYRSGPKFNCPVSYPVTKENDLIVIESDASSEETISDH</sequence>
<evidence type="ECO:0000259" key="6">
    <source>
        <dbReference type="PROSITE" id="PS50016"/>
    </source>
</evidence>
<dbReference type="GO" id="GO:0008270">
    <property type="term" value="F:zinc ion binding"/>
    <property type="evidence" value="ECO:0007669"/>
    <property type="project" value="UniProtKB-KW"/>
</dbReference>
<accession>A0AAD4S8Q6</accession>
<dbReference type="InterPro" id="IPR009057">
    <property type="entry name" value="Homeodomain-like_sf"/>
</dbReference>
<dbReference type="Proteomes" id="UP001202328">
    <property type="component" value="Unassembled WGS sequence"/>
</dbReference>
<dbReference type="InterPro" id="IPR019786">
    <property type="entry name" value="Zinc_finger_PHD-type_CS"/>
</dbReference>
<protein>
    <recommendedName>
        <fullName evidence="6">PHD-type domain-containing protein</fullName>
    </recommendedName>
</protein>